<name>A0A8J3W5I9_9ACTN</name>
<dbReference type="RefSeq" id="WP_203892094.1">
    <property type="nucleotide sequence ID" value="NZ_BOOH01000033.1"/>
</dbReference>
<proteinExistence type="predicted"/>
<dbReference type="EMBL" id="BOOH01000033">
    <property type="protein sequence ID" value="GIH77524.1"/>
    <property type="molecule type" value="Genomic_DNA"/>
</dbReference>
<comment type="caution">
    <text evidence="1">The sequence shown here is derived from an EMBL/GenBank/DDBJ whole genome shotgun (WGS) entry which is preliminary data.</text>
</comment>
<evidence type="ECO:0000313" key="1">
    <source>
        <dbReference type="EMBL" id="GIH77524.1"/>
    </source>
</evidence>
<protein>
    <submittedName>
        <fullName evidence="1">Uncharacterized protein</fullName>
    </submittedName>
</protein>
<keyword evidence="2" id="KW-1185">Reference proteome</keyword>
<evidence type="ECO:0000313" key="2">
    <source>
        <dbReference type="Proteomes" id="UP000616724"/>
    </source>
</evidence>
<accession>A0A8J3W5I9</accession>
<dbReference type="AlphaFoldDB" id="A0A8J3W5I9"/>
<organism evidence="1 2">
    <name type="scientific">Planobispora longispora</name>
    <dbReference type="NCBI Taxonomy" id="28887"/>
    <lineage>
        <taxon>Bacteria</taxon>
        <taxon>Bacillati</taxon>
        <taxon>Actinomycetota</taxon>
        <taxon>Actinomycetes</taxon>
        <taxon>Streptosporangiales</taxon>
        <taxon>Streptosporangiaceae</taxon>
        <taxon>Planobispora</taxon>
    </lineage>
</organism>
<reference evidence="1 2" key="1">
    <citation type="submission" date="2021-01" db="EMBL/GenBank/DDBJ databases">
        <title>Whole genome shotgun sequence of Planobispora longispora NBRC 13918.</title>
        <authorList>
            <person name="Komaki H."/>
            <person name="Tamura T."/>
        </authorList>
    </citation>
    <scope>NUCLEOTIDE SEQUENCE [LARGE SCALE GENOMIC DNA]</scope>
    <source>
        <strain evidence="1 2">NBRC 13918</strain>
    </source>
</reference>
<dbReference type="Proteomes" id="UP000616724">
    <property type="component" value="Unassembled WGS sequence"/>
</dbReference>
<gene>
    <name evidence="1" type="ORF">Plo01_39530</name>
</gene>
<sequence length="738" mass="80425">MTTGPEFTEVKQPEFATMADKHTQTAGRLDRLAQALYGELQSAGLDTAPATRLRELADRVTTQAEDLRRRQKLIHEMERQKVAFGRSTPAGSFLGVPDRLEAAQGLLDGTLAARAVLDAADGDPKALARLEKYASRTGDPEFVKVFLDLLGTGGVTRLPGSLAAQLSDARKHGDSDRIARLSSSGTKALGMLSAALARGTDPKNPAYMGDGFLRGLVEQGRAEHRTGDVKYSGYQAQALLWRAHDGKPPFSKKFMEIVGRDAIVYEHEQRKDEWAASKDLLGRTFAGDQIPVFDLAGALGLGGLLRPGSEATSPGRQTRSSVVDDLLHAASSSREASQALLDHVPAGWKESVLDYMLTTRWDAFRYLDDYRPFNNVLIAATTGQDATSAKLAAEMTKILADEVRPAFGKADSGNLAIKDRDALDRLAPLRYPLARAMAANIDQFSRLLLNHSTFGKASAEDLSYALALATGDDAGFEALVRAQTEHMRAAFDAVPPVGLTLANVEKLGFTKADVKKFDFDEDSRVDRADIKQFLTDRIVAEARPFGHITEIRRQVLIAQGLDDKKADESLKNMVREAIGLLPVPGARQAGELATGAFSGLIGTGYDKLTGAAYDEVSKQVAQRMSENGRSLDETHRALTDNRVAVERLAEQMIATTLLNKGMLDGFNMKDHSFVTGVPPRLKPFTEMTPQEYSQFLSWTRETGGSDDLMDRFYSTFRRTSHVDDYLDLQIPSSPGGGT</sequence>